<dbReference type="Proteomes" id="UP000281245">
    <property type="component" value="Unassembled WGS sequence"/>
</dbReference>
<protein>
    <submittedName>
        <fullName evidence="2">Uncharacterized protein</fullName>
    </submittedName>
</protein>
<gene>
    <name evidence="2" type="ORF">D0869_13211</name>
</gene>
<evidence type="ECO:0000256" key="1">
    <source>
        <dbReference type="SAM" id="MobiDB-lite"/>
    </source>
</evidence>
<dbReference type="OrthoDB" id="3363286at2759"/>
<evidence type="ECO:0000313" key="2">
    <source>
        <dbReference type="EMBL" id="RMX73829.1"/>
    </source>
</evidence>
<comment type="caution">
    <text evidence="2">The sequence shown here is derived from an EMBL/GenBank/DDBJ whole genome shotgun (WGS) entry which is preliminary data.</text>
</comment>
<dbReference type="EMBL" id="QWIJ01001698">
    <property type="protein sequence ID" value="RMX73829.1"/>
    <property type="molecule type" value="Genomic_DNA"/>
</dbReference>
<sequence>MLCVRAVGLRQLPRRRHDALRHVRKFASQSDNQSTSASPNGIKTFRQRQHGNGALPLPPFLDPIAIEAKTRHTRPKTYQDEQEKTEFQRELEANPFANALAIPVRQCAFTQALLPSHFLIPMVAHITPPPEENESGKRQASTIHLSPDIDLDVPRELRSPSRSYVIADREVFKTLSSRNKWPLIASERMKKWAGLKLGRDWQALKVNKEWTWDKKVDEVILEKLRGNVVMKMQEAQQAGLLVHEDAVGTGNVAFGLRAGNTTGCISPGQLHGKEVYDMAALLGNENWQDLVGAQSVNLMVLGASSTQALQQALLRLDHYMNSTSG</sequence>
<organism evidence="2 3">
    <name type="scientific">Hortaea werneckii</name>
    <name type="common">Black yeast</name>
    <name type="synonym">Cladosporium werneckii</name>
    <dbReference type="NCBI Taxonomy" id="91943"/>
    <lineage>
        <taxon>Eukaryota</taxon>
        <taxon>Fungi</taxon>
        <taxon>Dikarya</taxon>
        <taxon>Ascomycota</taxon>
        <taxon>Pezizomycotina</taxon>
        <taxon>Dothideomycetes</taxon>
        <taxon>Dothideomycetidae</taxon>
        <taxon>Mycosphaerellales</taxon>
        <taxon>Teratosphaeriaceae</taxon>
        <taxon>Hortaea</taxon>
    </lineage>
</organism>
<reference evidence="2 3" key="1">
    <citation type="journal article" date="2018" name="BMC Genomics">
        <title>Genomic evidence for intraspecific hybridization in a clonal and extremely halotolerant yeast.</title>
        <authorList>
            <person name="Gostincar C."/>
            <person name="Stajich J.E."/>
            <person name="Zupancic J."/>
            <person name="Zalar P."/>
            <person name="Gunde-Cimerman N."/>
        </authorList>
    </citation>
    <scope>NUCLEOTIDE SEQUENCE [LARGE SCALE GENOMIC DNA]</scope>
    <source>
        <strain evidence="2 3">EXF-6656</strain>
    </source>
</reference>
<dbReference type="AlphaFoldDB" id="A0A3M6W5T2"/>
<feature type="region of interest" description="Disordered" evidence="1">
    <location>
        <begin position="25"/>
        <end position="60"/>
    </location>
</feature>
<proteinExistence type="predicted"/>
<evidence type="ECO:0000313" key="3">
    <source>
        <dbReference type="Proteomes" id="UP000281245"/>
    </source>
</evidence>
<feature type="compositionally biased region" description="Polar residues" evidence="1">
    <location>
        <begin position="27"/>
        <end position="41"/>
    </location>
</feature>
<name>A0A3M6W5T2_HORWE</name>
<accession>A0A3M6W5T2</accession>